<protein>
    <recommendedName>
        <fullName evidence="4">DUF4352 domain-containing protein</fullName>
    </recommendedName>
</protein>
<keyword evidence="1" id="KW-1133">Transmembrane helix</keyword>
<keyword evidence="1" id="KW-0812">Transmembrane</keyword>
<proteinExistence type="predicted"/>
<keyword evidence="3" id="KW-1185">Reference proteome</keyword>
<reference evidence="2 3" key="1">
    <citation type="journal article" date="2009" name="Stand. Genomic Sci.">
        <title>Complete genome sequence of Desulfotomaculum acetoxidans type strain (5575).</title>
        <authorList>
            <person name="Spring S."/>
            <person name="Lapidus A."/>
            <person name="Schroder M."/>
            <person name="Gleim D."/>
            <person name="Sims D."/>
            <person name="Meincke L."/>
            <person name="Glavina Del Rio T."/>
            <person name="Tice H."/>
            <person name="Copeland A."/>
            <person name="Cheng J.F."/>
            <person name="Lucas S."/>
            <person name="Chen F."/>
            <person name="Nolan M."/>
            <person name="Bruce D."/>
            <person name="Goodwin L."/>
            <person name="Pitluck S."/>
            <person name="Ivanova N."/>
            <person name="Mavromatis K."/>
            <person name="Mikhailova N."/>
            <person name="Pati A."/>
            <person name="Chen A."/>
            <person name="Palaniappan K."/>
            <person name="Land M."/>
            <person name="Hauser L."/>
            <person name="Chang Y.J."/>
            <person name="Jeffries C.D."/>
            <person name="Chain P."/>
            <person name="Saunders E."/>
            <person name="Brettin T."/>
            <person name="Detter J.C."/>
            <person name="Goker M."/>
            <person name="Bristow J."/>
            <person name="Eisen J.A."/>
            <person name="Markowitz V."/>
            <person name="Hugenholtz P."/>
            <person name="Kyrpides N.C."/>
            <person name="Klenk H.P."/>
            <person name="Han C."/>
        </authorList>
    </citation>
    <scope>NUCLEOTIDE SEQUENCE [LARGE SCALE GENOMIC DNA]</scope>
    <source>
        <strain evidence="3">ATCC 49208 / DSM 771 / VKM B-1644</strain>
    </source>
</reference>
<dbReference type="Proteomes" id="UP000002217">
    <property type="component" value="Chromosome"/>
</dbReference>
<evidence type="ECO:0000313" key="2">
    <source>
        <dbReference type="EMBL" id="ACV62246.1"/>
    </source>
</evidence>
<dbReference type="HOGENOM" id="CLU_1522784_0_0_9"/>
<keyword evidence="1" id="KW-0472">Membrane</keyword>
<feature type="transmembrane region" description="Helical" evidence="1">
    <location>
        <begin position="12"/>
        <end position="34"/>
    </location>
</feature>
<organism evidence="2 3">
    <name type="scientific">Desulfofarcimen acetoxidans (strain ATCC 49208 / DSM 771 / KCTC 5769 / VKM B-1644 / 5575)</name>
    <name type="common">Desulfotomaculum acetoxidans</name>
    <dbReference type="NCBI Taxonomy" id="485916"/>
    <lineage>
        <taxon>Bacteria</taxon>
        <taxon>Bacillati</taxon>
        <taxon>Bacillota</taxon>
        <taxon>Clostridia</taxon>
        <taxon>Eubacteriales</taxon>
        <taxon>Peptococcaceae</taxon>
        <taxon>Desulfofarcimen</taxon>
    </lineage>
</organism>
<evidence type="ECO:0000256" key="1">
    <source>
        <dbReference type="SAM" id="Phobius"/>
    </source>
</evidence>
<dbReference type="AlphaFoldDB" id="C8W6F7"/>
<evidence type="ECO:0008006" key="4">
    <source>
        <dbReference type="Google" id="ProtNLM"/>
    </source>
</evidence>
<gene>
    <name evidence="2" type="ordered locus">Dtox_1370</name>
</gene>
<evidence type="ECO:0000313" key="3">
    <source>
        <dbReference type="Proteomes" id="UP000002217"/>
    </source>
</evidence>
<name>C8W6F7_DESAS</name>
<sequence>MNKKKEMRNLSLVRKWFLFLLIAPGAFLIIWFYIQSGQNKTPDTGSIPQNFIDGGMETSFHDVIVRAGDSPLAITSDSIKLPLNNVTVEPAFTLMAVPVYISKPEYKIRWLLIDEKGRTYNPLPVEQSAIKELINSKVKLNSVPQQYLLFKPKEGEKYYYLVANTKDKKINWRFTLNP</sequence>
<accession>C8W6F7</accession>
<dbReference type="EMBL" id="CP001720">
    <property type="protein sequence ID" value="ACV62246.1"/>
    <property type="molecule type" value="Genomic_DNA"/>
</dbReference>
<dbReference type="STRING" id="485916.Dtox_1370"/>
<dbReference type="RefSeq" id="WP_015756961.1">
    <property type="nucleotide sequence ID" value="NC_013216.1"/>
</dbReference>
<dbReference type="KEGG" id="dae:Dtox_1370"/>